<proteinExistence type="predicted"/>
<dbReference type="PANTHER" id="PTHR23530:SF1">
    <property type="entry name" value="PERMEASE, MAJOR FACILITATOR SUPERFAMILY-RELATED"/>
    <property type="match status" value="1"/>
</dbReference>
<keyword evidence="3 5" id="KW-1133">Transmembrane helix</keyword>
<feature type="transmembrane region" description="Helical" evidence="5">
    <location>
        <begin position="300"/>
        <end position="316"/>
    </location>
</feature>
<dbReference type="GO" id="GO:0005886">
    <property type="term" value="C:plasma membrane"/>
    <property type="evidence" value="ECO:0007669"/>
    <property type="project" value="UniProtKB-SubCell"/>
</dbReference>
<accession>A0A7L6N4K8</accession>
<keyword evidence="2 5" id="KW-0812">Transmembrane</keyword>
<dbReference type="PANTHER" id="PTHR23530">
    <property type="entry name" value="TRANSPORT PROTEIN-RELATED"/>
    <property type="match status" value="1"/>
</dbReference>
<evidence type="ECO:0000256" key="3">
    <source>
        <dbReference type="ARBA" id="ARBA00022989"/>
    </source>
</evidence>
<feature type="domain" description="Major facilitator superfamily (MFS) profile" evidence="6">
    <location>
        <begin position="1"/>
        <end position="411"/>
    </location>
</feature>
<evidence type="ECO:0000259" key="6">
    <source>
        <dbReference type="PROSITE" id="PS50850"/>
    </source>
</evidence>
<dbReference type="GO" id="GO:0022857">
    <property type="term" value="F:transmembrane transporter activity"/>
    <property type="evidence" value="ECO:0007669"/>
    <property type="project" value="InterPro"/>
</dbReference>
<evidence type="ECO:0000256" key="1">
    <source>
        <dbReference type="ARBA" id="ARBA00004651"/>
    </source>
</evidence>
<evidence type="ECO:0000313" key="7">
    <source>
        <dbReference type="EMBL" id="QLY39444.1"/>
    </source>
</evidence>
<dbReference type="InterPro" id="IPR011701">
    <property type="entry name" value="MFS"/>
</dbReference>
<dbReference type="Proteomes" id="UP000512167">
    <property type="component" value="Chromosome"/>
</dbReference>
<keyword evidence="4 5" id="KW-0472">Membrane</keyword>
<evidence type="ECO:0000256" key="4">
    <source>
        <dbReference type="ARBA" id="ARBA00023136"/>
    </source>
</evidence>
<evidence type="ECO:0000256" key="5">
    <source>
        <dbReference type="SAM" id="Phobius"/>
    </source>
</evidence>
<feature type="transmembrane region" description="Helical" evidence="5">
    <location>
        <begin position="388"/>
        <end position="407"/>
    </location>
</feature>
<feature type="transmembrane region" description="Helical" evidence="5">
    <location>
        <begin position="359"/>
        <end position="382"/>
    </location>
</feature>
<gene>
    <name evidence="7" type="ORF">HF295_00645</name>
</gene>
<dbReference type="AlphaFoldDB" id="A0A7L6N4K8"/>
<reference evidence="7 8" key="1">
    <citation type="submission" date="2020-04" db="EMBL/GenBank/DDBJ databases">
        <authorList>
            <person name="Zheng R.K."/>
            <person name="Sun C.M."/>
        </authorList>
    </citation>
    <scope>NUCLEOTIDE SEQUENCE [LARGE SCALE GENOMIC DNA]</scope>
    <source>
        <strain evidence="8">zrk29</strain>
    </source>
</reference>
<feature type="transmembrane region" description="Helical" evidence="5">
    <location>
        <begin position="98"/>
        <end position="115"/>
    </location>
</feature>
<dbReference type="KEGG" id="tbk:HF295_00645"/>
<organism evidence="7 8">
    <name type="scientific">Hujiaoplasma nucleasis</name>
    <dbReference type="NCBI Taxonomy" id="2725268"/>
    <lineage>
        <taxon>Bacteria</taxon>
        <taxon>Bacillati</taxon>
        <taxon>Mycoplasmatota</taxon>
        <taxon>Mollicutes</taxon>
        <taxon>Candidatus Izemoplasmatales</taxon>
        <taxon>Hujiaoplasmataceae</taxon>
        <taxon>Hujiaoplasma</taxon>
    </lineage>
</organism>
<evidence type="ECO:0000313" key="8">
    <source>
        <dbReference type="Proteomes" id="UP000512167"/>
    </source>
</evidence>
<name>A0A7L6N4K8_9MOLU</name>
<sequence>MSSIKEHKGQMLKFGMYGFLKNLRFFEPFLILFFLATGDLNLFQVGLLVAIREIIIYIVEIPSGVIADMYGKKTQLVMCFLFYIISFLIFFLGGFYPSFWIFVIAMSLFGFGEAFRSGTHKAMIMQFLDVEDIVEPKSEVYGKTRSMSLIGSTIMSLISIALIILVKGQYHWLFLAAIIPYAIDLLMILTYPKYMNERKETTFKLKQFLKENWESLKYVFTTKKVRGFVFDASAFQAGFKSIKDYIQPLILAATIGLYVFSENQNEEVYIGIIYAIIYIISAVASANAYKLEAKIDKVKIINYAWLFMGIVSLILGFFVGNIYVIMVAFILMYILLNIRRPIMVQEIGDVTAEGRRASALSIQAQLTSLLLVVFAPLIGLIADYSYDLLFKLVGITMISIFVIAAITRRKLQYTN</sequence>
<comment type="subcellular location">
    <subcellularLocation>
        <location evidence="1">Cell membrane</location>
        <topology evidence="1">Multi-pass membrane protein</topology>
    </subcellularLocation>
</comment>
<dbReference type="InterPro" id="IPR053160">
    <property type="entry name" value="MFS_DHA3_Transporter"/>
</dbReference>
<dbReference type="PROSITE" id="PS50850">
    <property type="entry name" value="MFS"/>
    <property type="match status" value="1"/>
</dbReference>
<feature type="transmembrane region" description="Helical" evidence="5">
    <location>
        <begin position="172"/>
        <end position="191"/>
    </location>
</feature>
<feature type="transmembrane region" description="Helical" evidence="5">
    <location>
        <begin position="147"/>
        <end position="166"/>
    </location>
</feature>
<dbReference type="SUPFAM" id="SSF103473">
    <property type="entry name" value="MFS general substrate transporter"/>
    <property type="match status" value="1"/>
</dbReference>
<dbReference type="InterPro" id="IPR020846">
    <property type="entry name" value="MFS_dom"/>
</dbReference>
<feature type="transmembrane region" description="Helical" evidence="5">
    <location>
        <begin position="74"/>
        <end position="92"/>
    </location>
</feature>
<feature type="transmembrane region" description="Helical" evidence="5">
    <location>
        <begin position="267"/>
        <end position="288"/>
    </location>
</feature>
<dbReference type="InterPro" id="IPR036259">
    <property type="entry name" value="MFS_trans_sf"/>
</dbReference>
<dbReference type="Pfam" id="PF07690">
    <property type="entry name" value="MFS_1"/>
    <property type="match status" value="1"/>
</dbReference>
<dbReference type="EMBL" id="CP051151">
    <property type="protein sequence ID" value="QLY39444.1"/>
    <property type="molecule type" value="Genomic_DNA"/>
</dbReference>
<dbReference type="RefSeq" id="WP_312031913.1">
    <property type="nucleotide sequence ID" value="NZ_CP051151.1"/>
</dbReference>
<evidence type="ECO:0000256" key="2">
    <source>
        <dbReference type="ARBA" id="ARBA00022692"/>
    </source>
</evidence>
<dbReference type="Gene3D" id="1.20.1250.20">
    <property type="entry name" value="MFS general substrate transporter like domains"/>
    <property type="match status" value="1"/>
</dbReference>
<keyword evidence="8" id="KW-1185">Reference proteome</keyword>
<protein>
    <submittedName>
        <fullName evidence="7">MFS transporter</fullName>
    </submittedName>
</protein>